<evidence type="ECO:0008006" key="4">
    <source>
        <dbReference type="Google" id="ProtNLM"/>
    </source>
</evidence>
<organism evidence="2 3">
    <name type="scientific">Kitasatospora cheerisanensis KCTC 2395</name>
    <dbReference type="NCBI Taxonomy" id="1348663"/>
    <lineage>
        <taxon>Bacteria</taxon>
        <taxon>Bacillati</taxon>
        <taxon>Actinomycetota</taxon>
        <taxon>Actinomycetes</taxon>
        <taxon>Kitasatosporales</taxon>
        <taxon>Streptomycetaceae</taxon>
        <taxon>Kitasatospora</taxon>
    </lineage>
</organism>
<comment type="caution">
    <text evidence="2">The sequence shown here is derived from an EMBL/GenBank/DDBJ whole genome shotgun (WGS) entry which is preliminary data.</text>
</comment>
<dbReference type="PATRIC" id="fig|1348663.4.peg.1783"/>
<dbReference type="AlphaFoldDB" id="A0A066Z777"/>
<dbReference type="EMBL" id="JNBY01000073">
    <property type="protein sequence ID" value="KDN86035.1"/>
    <property type="molecule type" value="Genomic_DNA"/>
</dbReference>
<name>A0A066Z777_9ACTN</name>
<dbReference type="InterPro" id="IPR015797">
    <property type="entry name" value="NUDIX_hydrolase-like_dom_sf"/>
</dbReference>
<evidence type="ECO:0000313" key="3">
    <source>
        <dbReference type="Proteomes" id="UP000027178"/>
    </source>
</evidence>
<protein>
    <recommendedName>
        <fullName evidence="4">Nudix hydrolase domain-containing protein</fullName>
    </recommendedName>
</protein>
<keyword evidence="3" id="KW-1185">Reference proteome</keyword>
<feature type="region of interest" description="Disordered" evidence="1">
    <location>
        <begin position="59"/>
        <end position="81"/>
    </location>
</feature>
<evidence type="ECO:0000313" key="2">
    <source>
        <dbReference type="EMBL" id="KDN86035.1"/>
    </source>
</evidence>
<evidence type="ECO:0000256" key="1">
    <source>
        <dbReference type="SAM" id="MobiDB-lite"/>
    </source>
</evidence>
<dbReference type="HOGENOM" id="CLU_1701930_0_0_11"/>
<dbReference type="SUPFAM" id="SSF55811">
    <property type="entry name" value="Nudix"/>
    <property type="match status" value="1"/>
</dbReference>
<accession>A0A066Z777</accession>
<sequence>MTSTPAPTDARTAEPPGTGADRTATALGDAVRRRRTATVHVDPAGRVLLYRRAASAPAHPGHYDLLADGARPRGDRSTDGPLVVRRLLTDRPPAPGPGEVDWCAFVPPAELLTDRYRPLVPDGREVLCRLLADAAAGTPPHAPRPAAHTPPPPR</sequence>
<proteinExistence type="predicted"/>
<gene>
    <name evidence="2" type="ORF">KCH_18520</name>
</gene>
<reference evidence="2 3" key="1">
    <citation type="submission" date="2014-05" db="EMBL/GenBank/DDBJ databases">
        <title>Draft Genome Sequence of Kitasatospora cheerisanensis KCTC 2395.</title>
        <authorList>
            <person name="Nam D.H."/>
        </authorList>
    </citation>
    <scope>NUCLEOTIDE SEQUENCE [LARGE SCALE GENOMIC DNA]</scope>
    <source>
        <strain evidence="2 3">KCTC 2395</strain>
    </source>
</reference>
<dbReference type="Proteomes" id="UP000027178">
    <property type="component" value="Unassembled WGS sequence"/>
</dbReference>
<feature type="region of interest" description="Disordered" evidence="1">
    <location>
        <begin position="1"/>
        <end position="38"/>
    </location>
</feature>